<organism evidence="1 2">
    <name type="scientific">Caerostris darwini</name>
    <dbReference type="NCBI Taxonomy" id="1538125"/>
    <lineage>
        <taxon>Eukaryota</taxon>
        <taxon>Metazoa</taxon>
        <taxon>Ecdysozoa</taxon>
        <taxon>Arthropoda</taxon>
        <taxon>Chelicerata</taxon>
        <taxon>Arachnida</taxon>
        <taxon>Araneae</taxon>
        <taxon>Araneomorphae</taxon>
        <taxon>Entelegynae</taxon>
        <taxon>Araneoidea</taxon>
        <taxon>Araneidae</taxon>
        <taxon>Caerostris</taxon>
    </lineage>
</organism>
<comment type="caution">
    <text evidence="1">The sequence shown here is derived from an EMBL/GenBank/DDBJ whole genome shotgun (WGS) entry which is preliminary data.</text>
</comment>
<keyword evidence="2" id="KW-1185">Reference proteome</keyword>
<dbReference type="AlphaFoldDB" id="A0AAV4TAB6"/>
<accession>A0AAV4TAB6</accession>
<protein>
    <submittedName>
        <fullName evidence="1">Uncharacterized protein</fullName>
    </submittedName>
</protein>
<name>A0AAV4TAB6_9ARAC</name>
<dbReference type="EMBL" id="BPLQ01009318">
    <property type="protein sequence ID" value="GIY43215.1"/>
    <property type="molecule type" value="Genomic_DNA"/>
</dbReference>
<gene>
    <name evidence="1" type="ORF">CDAR_522791</name>
</gene>
<reference evidence="1 2" key="1">
    <citation type="submission" date="2021-06" db="EMBL/GenBank/DDBJ databases">
        <title>Caerostris darwini draft genome.</title>
        <authorList>
            <person name="Kono N."/>
            <person name="Arakawa K."/>
        </authorList>
    </citation>
    <scope>NUCLEOTIDE SEQUENCE [LARGE SCALE GENOMIC DNA]</scope>
</reference>
<dbReference type="Proteomes" id="UP001054837">
    <property type="component" value="Unassembled WGS sequence"/>
</dbReference>
<sequence length="46" mass="5068">QTPFGSPVLMPAKKQCSVYIAIIALRNQQTLGGECPEMSHIHNWTA</sequence>
<evidence type="ECO:0000313" key="2">
    <source>
        <dbReference type="Proteomes" id="UP001054837"/>
    </source>
</evidence>
<evidence type="ECO:0000313" key="1">
    <source>
        <dbReference type="EMBL" id="GIY43215.1"/>
    </source>
</evidence>
<feature type="non-terminal residue" evidence="1">
    <location>
        <position position="1"/>
    </location>
</feature>
<proteinExistence type="predicted"/>